<dbReference type="Gene3D" id="1.10.357.10">
    <property type="entry name" value="Tetracycline Repressor, domain 2"/>
    <property type="match status" value="1"/>
</dbReference>
<dbReference type="EMBL" id="CAKKMG010000064">
    <property type="protein sequence ID" value="CAH0272943.1"/>
    <property type="molecule type" value="Genomic_DNA"/>
</dbReference>
<protein>
    <submittedName>
        <fullName evidence="1">Uncharacterized protein</fullName>
    </submittedName>
</protein>
<accession>A0A9W4PFS3</accession>
<proteinExistence type="predicted"/>
<name>A0A9W4PFS3_9BACI</name>
<sequence length="97" mass="10895">MEVTGLKKGRIYRHLDSKDELAKASFSYFLITLKENYLQAIKSKETANEQFQAFASIFMNLNNNDILVGGCPLMNAAIEVDDSEILIEDAFKEGLMA</sequence>
<dbReference type="AlphaFoldDB" id="A0A9W4PFS3"/>
<comment type="caution">
    <text evidence="1">The sequence shown here is derived from an EMBL/GenBank/DDBJ whole genome shotgun (WGS) entry which is preliminary data.</text>
</comment>
<evidence type="ECO:0000313" key="1">
    <source>
        <dbReference type="EMBL" id="CAH0272943.1"/>
    </source>
</evidence>
<gene>
    <name evidence="1" type="ORF">SRABI133_03714</name>
</gene>
<dbReference type="Proteomes" id="UP000789326">
    <property type="component" value="Unassembled WGS sequence"/>
</dbReference>
<organism evidence="1 2">
    <name type="scientific">Peribacillus simplex</name>
    <dbReference type="NCBI Taxonomy" id="1478"/>
    <lineage>
        <taxon>Bacteria</taxon>
        <taxon>Bacillati</taxon>
        <taxon>Bacillota</taxon>
        <taxon>Bacilli</taxon>
        <taxon>Bacillales</taxon>
        <taxon>Bacillaceae</taxon>
        <taxon>Peribacillus</taxon>
    </lineage>
</organism>
<evidence type="ECO:0000313" key="2">
    <source>
        <dbReference type="Proteomes" id="UP000789326"/>
    </source>
</evidence>
<reference evidence="1" key="1">
    <citation type="submission" date="2021-11" db="EMBL/GenBank/DDBJ databases">
        <authorList>
            <person name="Bulgarelli D."/>
        </authorList>
    </citation>
    <scope>NUCLEOTIDE SEQUENCE</scope>
    <source>
        <strain evidence="1">Bi133</strain>
    </source>
</reference>